<dbReference type="eggNOG" id="KOG2527">
    <property type="taxonomic scope" value="Eukaryota"/>
</dbReference>
<dbReference type="GO" id="GO:0030904">
    <property type="term" value="C:retromer complex"/>
    <property type="evidence" value="ECO:0007669"/>
    <property type="project" value="TreeGrafter"/>
</dbReference>
<reference evidence="15 16" key="1">
    <citation type="journal article" date="2011" name="Proc. Natl. Acad. Sci. U.S.A.">
        <title>Evolutionary erosion of yeast sex chromosomes by mating-type switching accidents.</title>
        <authorList>
            <person name="Gordon J.L."/>
            <person name="Armisen D."/>
            <person name="Proux-Wera E."/>
            <person name="Oheigeartaigh S.S."/>
            <person name="Byrne K.P."/>
            <person name="Wolfe K.H."/>
        </authorList>
    </citation>
    <scope>NUCLEOTIDE SEQUENCE [LARGE SCALE GENOMIC DNA]</scope>
    <source>
        <strain evidence="16">ATCC MYA-139 / BCRC 22969 / CBS 8797 / CCRC 22969 / KCTC 17520 / NBRC 10181 / NCYC 3082</strain>
    </source>
</reference>
<dbReference type="GO" id="GO:0000139">
    <property type="term" value="C:Golgi membrane"/>
    <property type="evidence" value="ECO:0007669"/>
    <property type="project" value="UniProtKB-SubCell"/>
</dbReference>
<feature type="domain" description="PX" evidence="14">
    <location>
        <begin position="34"/>
        <end position="157"/>
    </location>
</feature>
<evidence type="ECO:0000256" key="7">
    <source>
        <dbReference type="ARBA" id="ARBA00022490"/>
    </source>
</evidence>
<dbReference type="Proteomes" id="UP000006310">
    <property type="component" value="Chromosome 5"/>
</dbReference>
<evidence type="ECO:0000256" key="10">
    <source>
        <dbReference type="ARBA" id="ARBA00023121"/>
    </source>
</evidence>
<dbReference type="Gene3D" id="3.30.1520.10">
    <property type="entry name" value="Phox-like domain"/>
    <property type="match status" value="1"/>
</dbReference>
<evidence type="ECO:0000313" key="15">
    <source>
        <dbReference type="EMBL" id="CCK70296.1"/>
    </source>
</evidence>
<dbReference type="OrthoDB" id="5227681at2759"/>
<evidence type="ECO:0000256" key="8">
    <source>
        <dbReference type="ARBA" id="ARBA00022927"/>
    </source>
</evidence>
<dbReference type="PROSITE" id="PS50195">
    <property type="entry name" value="PX"/>
    <property type="match status" value="1"/>
</dbReference>
<evidence type="ECO:0000259" key="14">
    <source>
        <dbReference type="PROSITE" id="PS50195"/>
    </source>
</evidence>
<evidence type="ECO:0000256" key="5">
    <source>
        <dbReference type="ARBA" id="ARBA00020436"/>
    </source>
</evidence>
<keyword evidence="8" id="KW-0653">Protein transport</keyword>
<feature type="region of interest" description="Disordered" evidence="13">
    <location>
        <begin position="1"/>
        <end position="30"/>
    </location>
</feature>
<evidence type="ECO:0000256" key="4">
    <source>
        <dbReference type="ARBA" id="ARBA00010883"/>
    </source>
</evidence>
<comment type="similarity">
    <text evidence="4">Belongs to the sorting nexin family.</text>
</comment>
<feature type="compositionally biased region" description="Low complexity" evidence="13">
    <location>
        <begin position="1"/>
        <end position="19"/>
    </location>
</feature>
<organism evidence="15 16">
    <name type="scientific">Huiozyma naganishii (strain ATCC MYA-139 / BCRC 22969 / CBS 8797 / KCTC 17520 / NBRC 10181 / NCYC 3082 / Yp74L-3)</name>
    <name type="common">Yeast</name>
    <name type="synonym">Kazachstania naganishii</name>
    <dbReference type="NCBI Taxonomy" id="1071383"/>
    <lineage>
        <taxon>Eukaryota</taxon>
        <taxon>Fungi</taxon>
        <taxon>Dikarya</taxon>
        <taxon>Ascomycota</taxon>
        <taxon>Saccharomycotina</taxon>
        <taxon>Saccharomycetes</taxon>
        <taxon>Saccharomycetales</taxon>
        <taxon>Saccharomycetaceae</taxon>
        <taxon>Huiozyma</taxon>
    </lineage>
</organism>
<dbReference type="GO" id="GO:0032266">
    <property type="term" value="F:phosphatidylinositol-3-phosphate binding"/>
    <property type="evidence" value="ECO:0007669"/>
    <property type="project" value="TreeGrafter"/>
</dbReference>
<protein>
    <recommendedName>
        <fullName evidence="5">Sorting nexin-3</fullName>
    </recommendedName>
</protein>
<dbReference type="GO" id="GO:0015031">
    <property type="term" value="P:protein transport"/>
    <property type="evidence" value="ECO:0007669"/>
    <property type="project" value="UniProtKB-KW"/>
</dbReference>
<dbReference type="STRING" id="1071383.J7S7F0"/>
<dbReference type="AlphaFoldDB" id="J7S7F0"/>
<dbReference type="InterPro" id="IPR051074">
    <property type="entry name" value="Sorting_Nexin"/>
</dbReference>
<proteinExistence type="inferred from homology"/>
<dbReference type="GeneID" id="34525996"/>
<dbReference type="InterPro" id="IPR001683">
    <property type="entry name" value="PX_dom"/>
</dbReference>
<keyword evidence="11" id="KW-0472">Membrane</keyword>
<dbReference type="EMBL" id="HE978318">
    <property type="protein sequence ID" value="CCK70296.1"/>
    <property type="molecule type" value="Genomic_DNA"/>
</dbReference>
<dbReference type="KEGG" id="kng:KNAG_0E00280"/>
<comment type="subcellular location">
    <subcellularLocation>
        <location evidence="3">Cytoplasm</location>
    </subcellularLocation>
    <subcellularLocation>
        <location evidence="2">Golgi apparatus membrane</location>
        <topology evidence="2">Peripheral membrane protein</topology>
        <orientation evidence="2">Cytoplasmic side</orientation>
    </subcellularLocation>
    <subcellularLocation>
        <location evidence="1">Prevacuolar compartment membrane</location>
        <topology evidence="1">Peripheral membrane protein</topology>
        <orientation evidence="1">Cytoplasmic side</orientation>
    </subcellularLocation>
</comment>
<dbReference type="PANTHER" id="PTHR45963">
    <property type="entry name" value="RE52028P"/>
    <property type="match status" value="1"/>
</dbReference>
<evidence type="ECO:0000256" key="6">
    <source>
        <dbReference type="ARBA" id="ARBA00022448"/>
    </source>
</evidence>
<evidence type="ECO:0000256" key="9">
    <source>
        <dbReference type="ARBA" id="ARBA00023034"/>
    </source>
</evidence>
<accession>J7S7F0</accession>
<dbReference type="GO" id="GO:0034499">
    <property type="term" value="P:late endosome to Golgi transport"/>
    <property type="evidence" value="ECO:0007669"/>
    <property type="project" value="TreeGrafter"/>
</dbReference>
<keyword evidence="7" id="KW-0963">Cytoplasm</keyword>
<evidence type="ECO:0000256" key="3">
    <source>
        <dbReference type="ARBA" id="ARBA00004496"/>
    </source>
</evidence>
<name>J7S7F0_HUIN7</name>
<evidence type="ECO:0000256" key="12">
    <source>
        <dbReference type="ARBA" id="ARBA00025533"/>
    </source>
</evidence>
<dbReference type="RefSeq" id="XP_022464542.1">
    <property type="nucleotide sequence ID" value="XM_022608002.1"/>
</dbReference>
<dbReference type="GO" id="GO:0031901">
    <property type="term" value="C:early endosome membrane"/>
    <property type="evidence" value="ECO:0007669"/>
    <property type="project" value="TreeGrafter"/>
</dbReference>
<gene>
    <name evidence="15" type="primary">KNAG0E00280</name>
    <name evidence="15" type="ordered locus">KNAG_0E00280</name>
</gene>
<dbReference type="GO" id="GO:0032456">
    <property type="term" value="P:endocytic recycling"/>
    <property type="evidence" value="ECO:0007669"/>
    <property type="project" value="TreeGrafter"/>
</dbReference>
<dbReference type="Pfam" id="PF00787">
    <property type="entry name" value="PX"/>
    <property type="match status" value="1"/>
</dbReference>
<sequence>MRPFQSFSTTEHSTFSSPSPTGPDTPAQYGEPESLMEVEVGAPQTHKIGGETFTDYEVTARTNLPGYARGTTVVRRRYSDFEHLRQCLKNEMVVTNRTRVKIPHLPGKIFLSNRFDERVIEERQRGLDKWLKSVAGHPLLQVGSAVLVRFLQSRVFSG</sequence>
<evidence type="ECO:0000256" key="2">
    <source>
        <dbReference type="ARBA" id="ARBA00004255"/>
    </source>
</evidence>
<dbReference type="PANTHER" id="PTHR45963:SF2">
    <property type="entry name" value="RE52028P"/>
    <property type="match status" value="1"/>
</dbReference>
<evidence type="ECO:0000256" key="1">
    <source>
        <dbReference type="ARBA" id="ARBA00004179"/>
    </source>
</evidence>
<evidence type="ECO:0000313" key="16">
    <source>
        <dbReference type="Proteomes" id="UP000006310"/>
    </source>
</evidence>
<evidence type="ECO:0000256" key="13">
    <source>
        <dbReference type="SAM" id="MobiDB-lite"/>
    </source>
</evidence>
<keyword evidence="6" id="KW-0813">Transport</keyword>
<evidence type="ECO:0000256" key="11">
    <source>
        <dbReference type="ARBA" id="ARBA00023136"/>
    </source>
</evidence>
<dbReference type="SUPFAM" id="SSF64268">
    <property type="entry name" value="PX domain"/>
    <property type="match status" value="1"/>
</dbReference>
<dbReference type="InterPro" id="IPR036871">
    <property type="entry name" value="PX_dom_sf"/>
</dbReference>
<keyword evidence="9" id="KW-0333">Golgi apparatus</keyword>
<dbReference type="OMA" id="VGRQRYT"/>
<keyword evidence="16" id="KW-1185">Reference proteome</keyword>
<keyword evidence="10" id="KW-0446">Lipid-binding</keyword>
<dbReference type="HOGENOM" id="CLU_057172_2_1_1"/>
<reference evidence="16" key="2">
    <citation type="submission" date="2012-08" db="EMBL/GenBank/DDBJ databases">
        <title>Genome sequence of Kazachstania naganishii.</title>
        <authorList>
            <person name="Gordon J.L."/>
            <person name="Armisen D."/>
            <person name="Proux-Wera E."/>
            <person name="OhEigeartaigh S.S."/>
            <person name="Byrne K.P."/>
            <person name="Wolfe K.H."/>
        </authorList>
    </citation>
    <scope>NUCLEOTIDE SEQUENCE [LARGE SCALE GENOMIC DNA]</scope>
    <source>
        <strain evidence="16">ATCC MYA-139 / BCRC 22969 / CBS 8797 / CCRC 22969 / KCTC 17520 / NBRC 10181 / NCYC 3082</strain>
    </source>
</reference>
<comment type="function">
    <text evidence="12">Required for retention of late Golgi membrane proteins. Component of the retrieval machinery that functions by direct interaction with the cytosolic tails of certain TGN membrane proteins during the sorting/budding process at the prevacuolar compartment. Binds phosphatidylinositol 3-phosphate (PtdIns(P3)).</text>
</comment>
<dbReference type="SMART" id="SM00312">
    <property type="entry name" value="PX"/>
    <property type="match status" value="1"/>
</dbReference>